<organism evidence="3 4">
    <name type="scientific">Croceivirga radicis</name>
    <dbReference type="NCBI Taxonomy" id="1929488"/>
    <lineage>
        <taxon>Bacteria</taxon>
        <taxon>Pseudomonadati</taxon>
        <taxon>Bacteroidota</taxon>
        <taxon>Flavobacteriia</taxon>
        <taxon>Flavobacteriales</taxon>
        <taxon>Flavobacteriaceae</taxon>
        <taxon>Croceivirga</taxon>
    </lineage>
</organism>
<comment type="caution">
    <text evidence="3">The sequence shown here is derived from an EMBL/GenBank/DDBJ whole genome shotgun (WGS) entry which is preliminary data.</text>
</comment>
<reference evidence="3 4" key="1">
    <citation type="submission" date="2016-12" db="EMBL/GenBank/DDBJ databases">
        <authorList>
            <person name="Song W.-J."/>
            <person name="Kurnit D.M."/>
        </authorList>
    </citation>
    <scope>NUCLEOTIDE SEQUENCE [LARGE SCALE GENOMIC DNA]</scope>
    <source>
        <strain evidence="3 4">HSG9</strain>
    </source>
</reference>
<keyword evidence="4" id="KW-1185">Reference proteome</keyword>
<feature type="chain" id="PRO_5012008786" description="OmpA-like domain-containing protein" evidence="2">
    <location>
        <begin position="19"/>
        <end position="253"/>
    </location>
</feature>
<protein>
    <recommendedName>
        <fullName evidence="5">OmpA-like domain-containing protein</fullName>
    </recommendedName>
</protein>
<keyword evidence="1" id="KW-0175">Coiled coil</keyword>
<dbReference type="Proteomes" id="UP000191680">
    <property type="component" value="Unassembled WGS sequence"/>
</dbReference>
<gene>
    <name evidence="3" type="ORF">BUL40_05460</name>
</gene>
<evidence type="ECO:0000313" key="3">
    <source>
        <dbReference type="EMBL" id="OQD43285.1"/>
    </source>
</evidence>
<feature type="signal peptide" evidence="2">
    <location>
        <begin position="1"/>
        <end position="18"/>
    </location>
</feature>
<dbReference type="AlphaFoldDB" id="A0A1V6LSY2"/>
<name>A0A1V6LSY2_9FLAO</name>
<evidence type="ECO:0000256" key="1">
    <source>
        <dbReference type="SAM" id="Coils"/>
    </source>
</evidence>
<dbReference type="OrthoDB" id="1427661at2"/>
<sequence length="253" mass="27296">MKRLLPLFLILAVTTIHAQKKSELIAEVSQLKREITVLKDTIAKAKREMNKSNSTAKLLAAENAELRDANNTLLGNLTNFSKISKKNTETVNNALATLSAKEKQMRIITDTFSSNDSTAIAILTQAKQTLGPDATVGIAGGDIVISNGLPTLFGSDSGVVLTTAGKDWVNRIAEIIKKNPSRTVAIEGLNITGEFDLTYKQVQAVANGLNAIEGIGAEKLQLLAKDGNFSEGVQIRLAPDYKGFYTTMKSEFK</sequence>
<accession>A0A1V6LSY2</accession>
<evidence type="ECO:0000256" key="2">
    <source>
        <dbReference type="SAM" id="SignalP"/>
    </source>
</evidence>
<evidence type="ECO:0008006" key="5">
    <source>
        <dbReference type="Google" id="ProtNLM"/>
    </source>
</evidence>
<keyword evidence="2" id="KW-0732">Signal</keyword>
<dbReference type="EMBL" id="MTBC01000003">
    <property type="protein sequence ID" value="OQD43285.1"/>
    <property type="molecule type" value="Genomic_DNA"/>
</dbReference>
<proteinExistence type="predicted"/>
<dbReference type="RefSeq" id="WP_080318404.1">
    <property type="nucleotide sequence ID" value="NZ_MTBC01000003.1"/>
</dbReference>
<feature type="coiled-coil region" evidence="1">
    <location>
        <begin position="21"/>
        <end position="62"/>
    </location>
</feature>
<evidence type="ECO:0000313" key="4">
    <source>
        <dbReference type="Proteomes" id="UP000191680"/>
    </source>
</evidence>